<comment type="caution">
    <text evidence="2">The sequence shown here is derived from an EMBL/GenBank/DDBJ whole genome shotgun (WGS) entry which is preliminary data.</text>
</comment>
<keyword evidence="3" id="KW-1185">Reference proteome</keyword>
<dbReference type="EMBL" id="JAINZW010000003">
    <property type="protein sequence ID" value="MBZ4039374.1"/>
    <property type="molecule type" value="Genomic_DNA"/>
</dbReference>
<evidence type="ECO:0000313" key="2">
    <source>
        <dbReference type="EMBL" id="MBZ4039374.1"/>
    </source>
</evidence>
<accession>A0ABS7T683</accession>
<organism evidence="2 3">
    <name type="scientific">Novilysobacter selenitireducens</name>
    <dbReference type="NCBI Taxonomy" id="2872639"/>
    <lineage>
        <taxon>Bacteria</taxon>
        <taxon>Pseudomonadati</taxon>
        <taxon>Pseudomonadota</taxon>
        <taxon>Gammaproteobacteria</taxon>
        <taxon>Lysobacterales</taxon>
        <taxon>Lysobacteraceae</taxon>
        <taxon>Novilysobacter</taxon>
    </lineage>
</organism>
<dbReference type="RefSeq" id="WP_223675836.1">
    <property type="nucleotide sequence ID" value="NZ_JAINZW010000003.1"/>
</dbReference>
<gene>
    <name evidence="2" type="ORF">K6753_07490</name>
</gene>
<proteinExistence type="predicted"/>
<sequence>MKTRSLQLPLALLLALGLAGGAHAQSGNSARTDSTVLPVWNRASGNLEAVLLLEPAPNAGGRWRVGRNLLDANLGATAGDSLGLVCDRKAGLAGAIGNLANHCMLASLDGDRSRGGSRQLAAGASLSRNGNRVGLSIGEGRDTLPSWLSPSGRSEQVDGNTLTVYGQKNIGREATVSIGGTWARARLIPAGEVPDSVSSHFNDRWNTQSVTVGADIGDFGASIIGRVVDTPEQDGQWEGLGLGLTWRTPWSGQLTVGAENVVTRGKNPFAPNNGDKEEGTVPYVRYEQDL</sequence>
<protein>
    <recommendedName>
        <fullName evidence="4">Secreted protein</fullName>
    </recommendedName>
</protein>
<keyword evidence="1" id="KW-0732">Signal</keyword>
<evidence type="ECO:0000256" key="1">
    <source>
        <dbReference type="SAM" id="SignalP"/>
    </source>
</evidence>
<feature type="signal peptide" evidence="1">
    <location>
        <begin position="1"/>
        <end position="24"/>
    </location>
</feature>
<evidence type="ECO:0008006" key="4">
    <source>
        <dbReference type="Google" id="ProtNLM"/>
    </source>
</evidence>
<evidence type="ECO:0000313" key="3">
    <source>
        <dbReference type="Proteomes" id="UP001430954"/>
    </source>
</evidence>
<name>A0ABS7T683_9GAMM</name>
<reference evidence="2 3" key="1">
    <citation type="submission" date="2021-09" db="EMBL/GenBank/DDBJ databases">
        <title>Lysobacter sp. 13A isolated from the river sediment.</title>
        <authorList>
            <person name="Liu H."/>
            <person name="Li S."/>
            <person name="Mao S."/>
        </authorList>
    </citation>
    <scope>NUCLEOTIDE SEQUENCE [LARGE SCALE GENOMIC DNA]</scope>
    <source>
        <strain evidence="2 3">13A</strain>
    </source>
</reference>
<dbReference type="Proteomes" id="UP001430954">
    <property type="component" value="Unassembled WGS sequence"/>
</dbReference>
<feature type="chain" id="PRO_5046622921" description="Secreted protein" evidence="1">
    <location>
        <begin position="25"/>
        <end position="290"/>
    </location>
</feature>